<proteinExistence type="predicted"/>
<evidence type="ECO:0000313" key="2">
    <source>
        <dbReference type="Proteomes" id="UP000054988"/>
    </source>
</evidence>
<protein>
    <submittedName>
        <fullName evidence="1">Uncharacterized protein</fullName>
    </submittedName>
</protein>
<organism evidence="1 2">
    <name type="scientific">Moniliophthora roreri</name>
    <name type="common">Frosty pod rot fungus</name>
    <name type="synonym">Monilia roreri</name>
    <dbReference type="NCBI Taxonomy" id="221103"/>
    <lineage>
        <taxon>Eukaryota</taxon>
        <taxon>Fungi</taxon>
        <taxon>Dikarya</taxon>
        <taxon>Basidiomycota</taxon>
        <taxon>Agaricomycotina</taxon>
        <taxon>Agaricomycetes</taxon>
        <taxon>Agaricomycetidae</taxon>
        <taxon>Agaricales</taxon>
        <taxon>Marasmiineae</taxon>
        <taxon>Marasmiaceae</taxon>
        <taxon>Moniliophthora</taxon>
    </lineage>
</organism>
<dbReference type="AlphaFoldDB" id="A0A0W0EVH4"/>
<gene>
    <name evidence="1" type="ORF">WG66_19499</name>
</gene>
<reference evidence="1 2" key="1">
    <citation type="submission" date="2015-12" db="EMBL/GenBank/DDBJ databases">
        <title>Draft genome sequence of Moniliophthora roreri, the causal agent of frosty pod rot of cacao.</title>
        <authorList>
            <person name="Aime M.C."/>
            <person name="Diaz-Valderrama J.R."/>
            <person name="Kijpornyongpan T."/>
            <person name="Phillips-Mora W."/>
        </authorList>
    </citation>
    <scope>NUCLEOTIDE SEQUENCE [LARGE SCALE GENOMIC DNA]</scope>
    <source>
        <strain evidence="1 2">MCA 2952</strain>
    </source>
</reference>
<evidence type="ECO:0000313" key="1">
    <source>
        <dbReference type="EMBL" id="KTB27922.1"/>
    </source>
</evidence>
<dbReference type="Proteomes" id="UP000054988">
    <property type="component" value="Unassembled WGS sequence"/>
</dbReference>
<comment type="caution">
    <text evidence="1">The sequence shown here is derived from an EMBL/GenBank/DDBJ whole genome shotgun (WGS) entry which is preliminary data.</text>
</comment>
<name>A0A0W0EVH4_MONRR</name>
<dbReference type="EMBL" id="LATX01002512">
    <property type="protein sequence ID" value="KTB27922.1"/>
    <property type="molecule type" value="Genomic_DNA"/>
</dbReference>
<accession>A0A0W0EVH4</accession>
<sequence>MPRKRSSLDITAPSADLNWDVVNKMTKEKVGYELFGYWGFFAEEGADKIIKDNFEKFMNFVYPENAKQWSSDLIPLGTHKHISCRERKTIRGAAFVDACRGVLYVSTFASVDWRLSEKPHEELQWQSNELRKGSALFPFLNILSFSCLVMIGIPAQNVLTSIPTFFGALENYVAPAALAIFATQELCSNSTVKELQANHWVQLRKVGVIESLRVWLEGVVSMR</sequence>